<dbReference type="Pfam" id="PF06013">
    <property type="entry name" value="WXG100"/>
    <property type="match status" value="1"/>
</dbReference>
<name>A0ABS8P2N0_9PSEU</name>
<evidence type="ECO:0000313" key="2">
    <source>
        <dbReference type="EMBL" id="MCD2192511.1"/>
    </source>
</evidence>
<comment type="similarity">
    <text evidence="1">Belongs to the WXG100 family.</text>
</comment>
<sequence length="95" mass="10468">MDEIRVTFGELTAAQQSVTTTATQIQGRLDDLKRQLAPLVADWTGAAAEQYQARQHEIDTAMADLTQVLSQIGGRLGQAEQLYRATEAQNAMRYA</sequence>
<reference evidence="2 3" key="1">
    <citation type="submission" date="2021-11" db="EMBL/GenBank/DDBJ databases">
        <title>Draft genome sequence of Actinomycetospora sp. SF1 isolated from the rhizosphere soil.</title>
        <authorList>
            <person name="Duangmal K."/>
            <person name="Chantavorakit T."/>
        </authorList>
    </citation>
    <scope>NUCLEOTIDE SEQUENCE [LARGE SCALE GENOMIC DNA]</scope>
    <source>
        <strain evidence="2 3">TBRC 5722</strain>
    </source>
</reference>
<accession>A0ABS8P2N0</accession>
<proteinExistence type="inferred from homology"/>
<dbReference type="InterPro" id="IPR010310">
    <property type="entry name" value="T7SS_ESAT-6-like"/>
</dbReference>
<keyword evidence="3" id="KW-1185">Reference proteome</keyword>
<dbReference type="Proteomes" id="UP001199469">
    <property type="component" value="Unassembled WGS sequence"/>
</dbReference>
<dbReference type="EMBL" id="JAJNDB010000001">
    <property type="protein sequence ID" value="MCD2192511.1"/>
    <property type="molecule type" value="Genomic_DNA"/>
</dbReference>
<dbReference type="NCBIfam" id="TIGR03930">
    <property type="entry name" value="WXG100_ESAT6"/>
    <property type="match status" value="1"/>
</dbReference>
<comment type="caution">
    <text evidence="2">The sequence shown here is derived from an EMBL/GenBank/DDBJ whole genome shotgun (WGS) entry which is preliminary data.</text>
</comment>
<dbReference type="InterPro" id="IPR036689">
    <property type="entry name" value="ESAT-6-like_sf"/>
</dbReference>
<evidence type="ECO:0000256" key="1">
    <source>
        <dbReference type="RuleBase" id="RU362001"/>
    </source>
</evidence>
<dbReference type="Gene3D" id="1.10.287.1060">
    <property type="entry name" value="ESAT-6-like"/>
    <property type="match status" value="1"/>
</dbReference>
<protein>
    <recommendedName>
        <fullName evidence="1">ESAT-6-like protein</fullName>
    </recommendedName>
</protein>
<evidence type="ECO:0000313" key="3">
    <source>
        <dbReference type="Proteomes" id="UP001199469"/>
    </source>
</evidence>
<dbReference type="RefSeq" id="WP_230730208.1">
    <property type="nucleotide sequence ID" value="NZ_JAJNDB010000001.1"/>
</dbReference>
<dbReference type="SUPFAM" id="SSF140453">
    <property type="entry name" value="EsxAB dimer-like"/>
    <property type="match status" value="1"/>
</dbReference>
<gene>
    <name evidence="2" type="ORF">LQ327_03765</name>
</gene>
<organism evidence="2 3">
    <name type="scientific">Actinomycetospora endophytica</name>
    <dbReference type="NCBI Taxonomy" id="2291215"/>
    <lineage>
        <taxon>Bacteria</taxon>
        <taxon>Bacillati</taxon>
        <taxon>Actinomycetota</taxon>
        <taxon>Actinomycetes</taxon>
        <taxon>Pseudonocardiales</taxon>
        <taxon>Pseudonocardiaceae</taxon>
        <taxon>Actinomycetospora</taxon>
    </lineage>
</organism>